<gene>
    <name evidence="5" type="ORF">LFOPHFOE_00010</name>
</gene>
<dbReference type="NCBIfam" id="TIGR04126">
    <property type="entry name" value="PGF_CTERM"/>
    <property type="match status" value="1"/>
</dbReference>
<dbReference type="AlphaFoldDB" id="A0A7G9Y2Y6"/>
<keyword evidence="3" id="KW-0472">Membrane</keyword>
<evidence type="ECO:0000259" key="4">
    <source>
        <dbReference type="Pfam" id="PF18204"/>
    </source>
</evidence>
<evidence type="ECO:0000256" key="2">
    <source>
        <dbReference type="SAM" id="MobiDB-lite"/>
    </source>
</evidence>
<accession>A0A7G9Y2Y6</accession>
<keyword evidence="1" id="KW-0732">Signal</keyword>
<name>A0A7G9Y2Y6_9EURY</name>
<keyword evidence="3" id="KW-0812">Transmembrane</keyword>
<feature type="transmembrane region" description="Helical" evidence="3">
    <location>
        <begin position="225"/>
        <end position="243"/>
    </location>
</feature>
<evidence type="ECO:0000313" key="5">
    <source>
        <dbReference type="EMBL" id="QNO42370.1"/>
    </source>
</evidence>
<feature type="region of interest" description="Disordered" evidence="2">
    <location>
        <begin position="169"/>
        <end position="206"/>
    </location>
</feature>
<protein>
    <recommendedName>
        <fullName evidence="4">PGF-CTERM archaeal protein-sorting signal domain-containing protein</fullName>
    </recommendedName>
</protein>
<feature type="domain" description="PGF-CTERM archaeal protein-sorting signal" evidence="4">
    <location>
        <begin position="224"/>
        <end position="245"/>
    </location>
</feature>
<dbReference type="Pfam" id="PF18204">
    <property type="entry name" value="PGF-CTERM"/>
    <property type="match status" value="1"/>
</dbReference>
<dbReference type="EMBL" id="MT630734">
    <property type="protein sequence ID" value="QNO42370.1"/>
    <property type="molecule type" value="Genomic_DNA"/>
</dbReference>
<evidence type="ECO:0000256" key="3">
    <source>
        <dbReference type="SAM" id="Phobius"/>
    </source>
</evidence>
<reference evidence="5" key="1">
    <citation type="submission" date="2020-06" db="EMBL/GenBank/DDBJ databases">
        <title>Unique genomic features of the anaerobic methanotrophic archaea.</title>
        <authorList>
            <person name="Chadwick G.L."/>
            <person name="Skennerton C.T."/>
            <person name="Laso-Perez R."/>
            <person name="Leu A.O."/>
            <person name="Speth D.R."/>
            <person name="Yu H."/>
            <person name="Morgan-Lang C."/>
            <person name="Hatzenpichler R."/>
            <person name="Goudeau D."/>
            <person name="Malmstrom R."/>
            <person name="Brazelton W.J."/>
            <person name="Woyke T."/>
            <person name="Hallam S.J."/>
            <person name="Tyson G.W."/>
            <person name="Wegener G."/>
            <person name="Boetius A."/>
            <person name="Orphan V."/>
        </authorList>
    </citation>
    <scope>NUCLEOTIDE SEQUENCE</scope>
</reference>
<keyword evidence="3" id="KW-1133">Transmembrane helix</keyword>
<dbReference type="GO" id="GO:0030115">
    <property type="term" value="C:S-layer"/>
    <property type="evidence" value="ECO:0007669"/>
    <property type="project" value="UniProtKB-SubCell"/>
</dbReference>
<sequence length="247" mass="25192">MIVSGLPDADLPDAEDHSSPTVFQKDETWYLIAGAGDGGFYGYTWTGSAWQSNSAITSGLPDVGDRSTSAVFDRGSNVTDSYNVSVNGTWHNGTTNMPINETVGSGGWLNITVWAWNASGTGTLSAVCISDNVQAPEWVDDIFVLVGSVPTGGGGTYPPGWFETPTPAVTATKSSTPSTTATATAAPPGERVTPAPTKVKPAAAKATAPAAEGTTAGGAKNGAPGFTAVFVIAGLLAVAYAMMRRRG</sequence>
<evidence type="ECO:0000256" key="1">
    <source>
        <dbReference type="ARBA" id="ARBA00022729"/>
    </source>
</evidence>
<organism evidence="5">
    <name type="scientific">Candidatus Methanogaster sp. ANME-2c ERB4</name>
    <dbReference type="NCBI Taxonomy" id="2759911"/>
    <lineage>
        <taxon>Archaea</taxon>
        <taxon>Methanobacteriati</taxon>
        <taxon>Methanobacteriota</taxon>
        <taxon>Stenosarchaea group</taxon>
        <taxon>Methanomicrobia</taxon>
        <taxon>Methanosarcinales</taxon>
        <taxon>ANME-2 cluster</taxon>
        <taxon>Candidatus Methanogasteraceae</taxon>
        <taxon>Candidatus Methanogaster</taxon>
    </lineage>
</organism>
<feature type="region of interest" description="Disordered" evidence="2">
    <location>
        <begin position="1"/>
        <end position="20"/>
    </location>
</feature>
<proteinExistence type="predicted"/>
<dbReference type="InterPro" id="IPR026371">
    <property type="entry name" value="PGF_CTERM"/>
</dbReference>
<dbReference type="GO" id="GO:0005886">
    <property type="term" value="C:plasma membrane"/>
    <property type="evidence" value="ECO:0007669"/>
    <property type="project" value="UniProtKB-SubCell"/>
</dbReference>